<dbReference type="SUPFAM" id="SSF52402">
    <property type="entry name" value="Adenine nucleotide alpha hydrolases-like"/>
    <property type="match status" value="1"/>
</dbReference>
<dbReference type="InterPro" id="IPR014730">
    <property type="entry name" value="ETF_a/b_N"/>
</dbReference>
<keyword evidence="6" id="KW-1185">Reference proteome</keyword>
<dbReference type="InterPro" id="IPR014729">
    <property type="entry name" value="Rossmann-like_a/b/a_fold"/>
</dbReference>
<feature type="binding site" evidence="3">
    <location>
        <position position="291"/>
    </location>
    <ligand>
        <name>FAD</name>
        <dbReference type="ChEBI" id="CHEBI:57692"/>
    </ligand>
</feature>
<keyword evidence="2" id="KW-0813">Transport</keyword>
<name>A0A0U3SIG9_9BACT</name>
<evidence type="ECO:0000256" key="3">
    <source>
        <dbReference type="PIRSR" id="PIRSR000089-1"/>
    </source>
</evidence>
<dbReference type="Pfam" id="PF01012">
    <property type="entry name" value="ETF"/>
    <property type="match status" value="1"/>
</dbReference>
<keyword evidence="3" id="KW-0274">FAD</keyword>
<protein>
    <submittedName>
        <fullName evidence="5">Electron transfer flavoprotein subunit alpha</fullName>
    </submittedName>
</protein>
<dbReference type="OrthoDB" id="9770286at2"/>
<dbReference type="RefSeq" id="WP_068194135.1">
    <property type="nucleotide sequence ID" value="NZ_CP013909.1"/>
</dbReference>
<dbReference type="InterPro" id="IPR001308">
    <property type="entry name" value="ETF_a/FixB"/>
</dbReference>
<feature type="binding site" evidence="3">
    <location>
        <position position="214"/>
    </location>
    <ligand>
        <name>FAD</name>
        <dbReference type="ChEBI" id="CHEBI:57692"/>
    </ligand>
</feature>
<dbReference type="Gene3D" id="3.40.50.620">
    <property type="entry name" value="HUPs"/>
    <property type="match status" value="1"/>
</dbReference>
<reference evidence="5 6" key="1">
    <citation type="submission" date="2015-12" db="EMBL/GenBank/DDBJ databases">
        <authorList>
            <person name="Shamseldin A."/>
            <person name="Moawad H."/>
            <person name="Abd El-Rahim W.M."/>
            <person name="Sadowsky M.J."/>
        </authorList>
    </citation>
    <scope>NUCLEOTIDE SEQUENCE [LARGE SCALE GENOMIC DNA]</scope>
    <source>
        <strain evidence="5 6">DG5B</strain>
    </source>
</reference>
<keyword evidence="3" id="KW-0285">Flavoprotein</keyword>
<accession>A0A0U3SIG9</accession>
<gene>
    <name evidence="5" type="ORF">AUC43_12770</name>
</gene>
<dbReference type="InterPro" id="IPR014731">
    <property type="entry name" value="ETF_asu_C"/>
</dbReference>
<proteinExistence type="inferred from homology"/>
<dbReference type="SUPFAM" id="SSF52467">
    <property type="entry name" value="DHS-like NAD/FAD-binding domain"/>
    <property type="match status" value="1"/>
</dbReference>
<dbReference type="Gene3D" id="3.40.50.1220">
    <property type="entry name" value="TPP-binding domain"/>
    <property type="match status" value="1"/>
</dbReference>
<evidence type="ECO:0000256" key="2">
    <source>
        <dbReference type="ARBA" id="ARBA00022982"/>
    </source>
</evidence>
<dbReference type="GO" id="GO:0050660">
    <property type="term" value="F:flavin adenine dinucleotide binding"/>
    <property type="evidence" value="ECO:0007669"/>
    <property type="project" value="InterPro"/>
</dbReference>
<comment type="similarity">
    <text evidence="1">Belongs to the ETF alpha-subunit/FixB family.</text>
</comment>
<dbReference type="Pfam" id="PF00766">
    <property type="entry name" value="ETF_alpha"/>
    <property type="match status" value="1"/>
</dbReference>
<dbReference type="PANTHER" id="PTHR43153:SF1">
    <property type="entry name" value="ELECTRON TRANSFER FLAVOPROTEIN SUBUNIT ALPHA, MITOCHONDRIAL"/>
    <property type="match status" value="1"/>
</dbReference>
<dbReference type="Proteomes" id="UP000059542">
    <property type="component" value="Chromosome"/>
</dbReference>
<evidence type="ECO:0000256" key="1">
    <source>
        <dbReference type="ARBA" id="ARBA00005817"/>
    </source>
</evidence>
<dbReference type="SMART" id="SM00893">
    <property type="entry name" value="ETF"/>
    <property type="match status" value="1"/>
</dbReference>
<dbReference type="GO" id="GO:0033539">
    <property type="term" value="P:fatty acid beta-oxidation using acyl-CoA dehydrogenase"/>
    <property type="evidence" value="ECO:0007669"/>
    <property type="project" value="TreeGrafter"/>
</dbReference>
<comment type="cofactor">
    <cofactor evidence="3">
        <name>FAD</name>
        <dbReference type="ChEBI" id="CHEBI:57692"/>
    </cofactor>
    <text evidence="3">Binds 1 FAD per dimer.</text>
</comment>
<feature type="domain" description="Electron transfer flavoprotein alpha/beta-subunit N-terminal" evidence="4">
    <location>
        <begin position="3"/>
        <end position="192"/>
    </location>
</feature>
<dbReference type="EMBL" id="CP013909">
    <property type="protein sequence ID" value="ALW85892.1"/>
    <property type="molecule type" value="Genomic_DNA"/>
</dbReference>
<sequence length="325" mass="33963">MSVLVVVECADGEVKKSSLEVATYGAEVAAMLGTTATAIAVGEATEANLAKLGEQGITKVLYDAEPRLKDFVNNAYTKLIATAAEQEQAKVIILANSNIGAAVGSRLSVRLKASLATNAVELPKTDNGQFVVRRGAFSGKAFSDVVLSGERKIIAVKKNSTEAKHEAGKTAEVQSFTAQLTDADFADAPTQVVMQDQAGGILLPEADRVVSGGRGMKGPENWGLIEDLAKALHAATACSKPVSDVDWRPHHEHVGQTGITVSPNLYIACGISGAIQHLAGVNSSKVIVVINKDPEAPFFKAADYGIVGDVFDVLPKLTAAVKELG</sequence>
<organism evidence="5 6">
    <name type="scientific">Hymenobacter sedentarius</name>
    <dbReference type="NCBI Taxonomy" id="1411621"/>
    <lineage>
        <taxon>Bacteria</taxon>
        <taxon>Pseudomonadati</taxon>
        <taxon>Bacteroidota</taxon>
        <taxon>Cytophagia</taxon>
        <taxon>Cytophagales</taxon>
        <taxon>Hymenobacteraceae</taxon>
        <taxon>Hymenobacter</taxon>
    </lineage>
</organism>
<keyword evidence="2" id="KW-0249">Electron transport</keyword>
<dbReference type="PANTHER" id="PTHR43153">
    <property type="entry name" value="ELECTRON TRANSFER FLAVOPROTEIN ALPHA"/>
    <property type="match status" value="1"/>
</dbReference>
<dbReference type="PIRSF" id="PIRSF000089">
    <property type="entry name" value="Electra_flavoP_a"/>
    <property type="match status" value="1"/>
</dbReference>
<feature type="binding site" evidence="3">
    <location>
        <begin position="270"/>
        <end position="277"/>
    </location>
    <ligand>
        <name>FAD</name>
        <dbReference type="ChEBI" id="CHEBI:57692"/>
    </ligand>
</feature>
<evidence type="ECO:0000259" key="4">
    <source>
        <dbReference type="SMART" id="SM00893"/>
    </source>
</evidence>
<dbReference type="AlphaFoldDB" id="A0A0U3SIG9"/>
<dbReference type="KEGG" id="hyg:AUC43_12770"/>
<dbReference type="STRING" id="1411621.AUC43_12770"/>
<evidence type="ECO:0000313" key="5">
    <source>
        <dbReference type="EMBL" id="ALW85892.1"/>
    </source>
</evidence>
<evidence type="ECO:0000313" key="6">
    <source>
        <dbReference type="Proteomes" id="UP000059542"/>
    </source>
</evidence>
<dbReference type="GO" id="GO:0009055">
    <property type="term" value="F:electron transfer activity"/>
    <property type="evidence" value="ECO:0007669"/>
    <property type="project" value="InterPro"/>
</dbReference>
<dbReference type="InterPro" id="IPR029035">
    <property type="entry name" value="DHS-like_NAD/FAD-binding_dom"/>
</dbReference>